<keyword evidence="2" id="KW-0540">Nuclease</keyword>
<sequence>MNTPVIVDPSAKISSWRRATWTEYLERVENLGESERVFFNLDTIWIDMGNEGINHSRFNELFSLLLFVWFSRQSDVKFDLLGGCVMEKPQTQSAAPDKVLYVGGNSPRWKSGEPRRVNLDLWRVPDLVAEIADTTLAIDLDEKKQLYLALGIPEYWVIDVKGKQVFAFKLVDRKYEQCTESVALTGLPIELLEQTLERMDNENGNAALWFAAQIQNLSIRSIDEV</sequence>
<organism evidence="2 3">
    <name type="scientific">Chamaesiphon polymorphus CCALA 037</name>
    <dbReference type="NCBI Taxonomy" id="2107692"/>
    <lineage>
        <taxon>Bacteria</taxon>
        <taxon>Bacillati</taxon>
        <taxon>Cyanobacteriota</taxon>
        <taxon>Cyanophyceae</taxon>
        <taxon>Gomontiellales</taxon>
        <taxon>Chamaesiphonaceae</taxon>
        <taxon>Chamaesiphon</taxon>
    </lineage>
</organism>
<dbReference type="RefSeq" id="WP_106304189.1">
    <property type="nucleotide sequence ID" value="NZ_PVWO01000114.1"/>
</dbReference>
<dbReference type="Gene3D" id="3.90.1570.10">
    <property type="entry name" value="tt1808, chain A"/>
    <property type="match status" value="1"/>
</dbReference>
<keyword evidence="2" id="KW-0378">Hydrolase</keyword>
<proteinExistence type="predicted"/>
<keyword evidence="2" id="KW-0255">Endonuclease</keyword>
<evidence type="ECO:0000313" key="3">
    <source>
        <dbReference type="Proteomes" id="UP000238937"/>
    </source>
</evidence>
<evidence type="ECO:0000313" key="2">
    <source>
        <dbReference type="EMBL" id="PSB56659.1"/>
    </source>
</evidence>
<name>A0A2T1GGL2_9CYAN</name>
<dbReference type="AlphaFoldDB" id="A0A2T1GGL2"/>
<keyword evidence="3" id="KW-1185">Reference proteome</keyword>
<reference evidence="2 3" key="1">
    <citation type="submission" date="2018-03" db="EMBL/GenBank/DDBJ databases">
        <title>The ancient ancestry and fast evolution of plastids.</title>
        <authorList>
            <person name="Moore K.R."/>
            <person name="Magnabosco C."/>
            <person name="Momper L."/>
            <person name="Gold D.A."/>
            <person name="Bosak T."/>
            <person name="Fournier G.P."/>
        </authorList>
    </citation>
    <scope>NUCLEOTIDE SEQUENCE [LARGE SCALE GENOMIC DNA]</scope>
    <source>
        <strain evidence="2 3">CCALA 037</strain>
    </source>
</reference>
<gene>
    <name evidence="2" type="ORF">C7B77_11120</name>
</gene>
<dbReference type="OrthoDB" id="459822at2"/>
<dbReference type="InterPro" id="IPR012296">
    <property type="entry name" value="Nuclease_put_TT1808"/>
</dbReference>
<accession>A0A2T1GGL2</accession>
<dbReference type="Pfam" id="PF05685">
    <property type="entry name" value="Uma2"/>
    <property type="match status" value="1"/>
</dbReference>
<dbReference type="CDD" id="cd06260">
    <property type="entry name" value="DUF820-like"/>
    <property type="match status" value="1"/>
</dbReference>
<evidence type="ECO:0000259" key="1">
    <source>
        <dbReference type="Pfam" id="PF05685"/>
    </source>
</evidence>
<protein>
    <submittedName>
        <fullName evidence="2">Uma2 family endonuclease</fullName>
    </submittedName>
</protein>
<dbReference type="Proteomes" id="UP000238937">
    <property type="component" value="Unassembled WGS sequence"/>
</dbReference>
<dbReference type="GO" id="GO:0004519">
    <property type="term" value="F:endonuclease activity"/>
    <property type="evidence" value="ECO:0007669"/>
    <property type="project" value="UniProtKB-KW"/>
</dbReference>
<dbReference type="InterPro" id="IPR008538">
    <property type="entry name" value="Uma2"/>
</dbReference>
<feature type="domain" description="Putative restriction endonuclease" evidence="1">
    <location>
        <begin position="22"/>
        <end position="180"/>
    </location>
</feature>
<dbReference type="InterPro" id="IPR011335">
    <property type="entry name" value="Restrct_endonuc-II-like"/>
</dbReference>
<dbReference type="SUPFAM" id="SSF52980">
    <property type="entry name" value="Restriction endonuclease-like"/>
    <property type="match status" value="1"/>
</dbReference>
<dbReference type="EMBL" id="PVWO01000114">
    <property type="protein sequence ID" value="PSB56659.1"/>
    <property type="molecule type" value="Genomic_DNA"/>
</dbReference>
<dbReference type="PANTHER" id="PTHR35400:SF1">
    <property type="entry name" value="SLR1083 PROTEIN"/>
    <property type="match status" value="1"/>
</dbReference>
<dbReference type="PANTHER" id="PTHR35400">
    <property type="entry name" value="SLR1083 PROTEIN"/>
    <property type="match status" value="1"/>
</dbReference>
<comment type="caution">
    <text evidence="2">The sequence shown here is derived from an EMBL/GenBank/DDBJ whole genome shotgun (WGS) entry which is preliminary data.</text>
</comment>